<dbReference type="Pfam" id="PF19457">
    <property type="entry name" value="DUF5994"/>
    <property type="match status" value="1"/>
</dbReference>
<dbReference type="EMBL" id="UGQT01000001">
    <property type="protein sequence ID" value="STZ58124.1"/>
    <property type="molecule type" value="Genomic_DNA"/>
</dbReference>
<keyword evidence="2" id="KW-1185">Reference proteome</keyword>
<sequence>MTPPQLLDDVHQHSTARLRLKPKGPQTGLVDGAWWPESACLEKELPDLVAVLSVRLGPVERVLYNLRSWADVPRKITCNGQVLRLGGYRRQSMDTIEVIGRRARLTLLVVPPATSPEDAHTAMMAAAGRENDATTAELLGERPDLDTCAT</sequence>
<protein>
    <submittedName>
        <fullName evidence="1">Uncharacterized protein</fullName>
    </submittedName>
</protein>
<reference evidence="1 2" key="1">
    <citation type="submission" date="2018-06" db="EMBL/GenBank/DDBJ databases">
        <authorList>
            <consortium name="Pathogen Informatics"/>
            <person name="Doyle S."/>
        </authorList>
    </citation>
    <scope>NUCLEOTIDE SEQUENCE [LARGE SCALE GENOMIC DNA]</scope>
    <source>
        <strain evidence="1 2">NCTC10821</strain>
    </source>
</reference>
<dbReference type="OrthoDB" id="3785441at2"/>
<gene>
    <name evidence="1" type="ORF">NCTC10821_01630</name>
</gene>
<proteinExistence type="predicted"/>
<evidence type="ECO:0000313" key="1">
    <source>
        <dbReference type="EMBL" id="STZ58124.1"/>
    </source>
</evidence>
<dbReference type="AlphaFoldDB" id="A0A378TCE0"/>
<name>A0A378TCE0_9MYCO</name>
<dbReference type="InterPro" id="IPR046036">
    <property type="entry name" value="DUF5994"/>
</dbReference>
<dbReference type="Proteomes" id="UP000254978">
    <property type="component" value="Unassembled WGS sequence"/>
</dbReference>
<evidence type="ECO:0000313" key="2">
    <source>
        <dbReference type="Proteomes" id="UP000254978"/>
    </source>
</evidence>
<organism evidence="1 2">
    <name type="scientific">Mycolicibacterium tokaiense</name>
    <dbReference type="NCBI Taxonomy" id="39695"/>
    <lineage>
        <taxon>Bacteria</taxon>
        <taxon>Bacillati</taxon>
        <taxon>Actinomycetota</taxon>
        <taxon>Actinomycetes</taxon>
        <taxon>Mycobacteriales</taxon>
        <taxon>Mycobacteriaceae</taxon>
        <taxon>Mycolicibacterium</taxon>
    </lineage>
</organism>
<dbReference type="RefSeq" id="WP_115278085.1">
    <property type="nucleotide sequence ID" value="NZ_AP022600.1"/>
</dbReference>
<accession>A0A378TCE0</accession>